<dbReference type="Pfam" id="PF02892">
    <property type="entry name" value="zf-BED"/>
    <property type="match status" value="1"/>
</dbReference>
<evidence type="ECO:0000256" key="4">
    <source>
        <dbReference type="ARBA" id="ARBA00023015"/>
    </source>
</evidence>
<dbReference type="SUPFAM" id="SSF53098">
    <property type="entry name" value="Ribonuclease H-like"/>
    <property type="match status" value="1"/>
</dbReference>
<dbReference type="InterPro" id="IPR052035">
    <property type="entry name" value="ZnF_BED_domain_contain"/>
</dbReference>
<dbReference type="GO" id="GO:0008270">
    <property type="term" value="F:zinc ion binding"/>
    <property type="evidence" value="ECO:0007669"/>
    <property type="project" value="UniProtKB-KW"/>
</dbReference>
<name>A0A1S8AC73_CITLI</name>
<evidence type="ECO:0000256" key="5">
    <source>
        <dbReference type="ARBA" id="ARBA00023163"/>
    </source>
</evidence>
<dbReference type="AlphaFoldDB" id="A0A1S8AC73"/>
<dbReference type="GO" id="GO:0003677">
    <property type="term" value="F:DNA binding"/>
    <property type="evidence" value="ECO:0007669"/>
    <property type="project" value="InterPro"/>
</dbReference>
<dbReference type="EMBL" id="GFAY01000560">
    <property type="protein sequence ID" value="JAV45090.1"/>
    <property type="molecule type" value="Transcribed_RNA"/>
</dbReference>
<feature type="domain" description="BED-type" evidence="7">
    <location>
        <begin position="41"/>
        <end position="83"/>
    </location>
</feature>
<keyword evidence="4" id="KW-0805">Transcription regulation</keyword>
<feature type="region of interest" description="Disordered" evidence="6">
    <location>
        <begin position="1"/>
        <end position="30"/>
    </location>
</feature>
<keyword evidence="5" id="KW-0804">Transcription</keyword>
<proteinExistence type="predicted"/>
<evidence type="ECO:0000313" key="8">
    <source>
        <dbReference type="EMBL" id="JAV45090.1"/>
    </source>
</evidence>
<evidence type="ECO:0000259" key="7">
    <source>
        <dbReference type="Pfam" id="PF02892"/>
    </source>
</evidence>
<evidence type="ECO:0000256" key="1">
    <source>
        <dbReference type="ARBA" id="ARBA00022723"/>
    </source>
</evidence>
<dbReference type="InterPro" id="IPR036236">
    <property type="entry name" value="Znf_C2H2_sf"/>
</dbReference>
<keyword evidence="1" id="KW-0479">Metal-binding</keyword>
<sequence>MSSSLPTPHLMDDEGNQTQGESAASVTHGGLRRRGRLRSIVWEHFKKKKINLIDKAVCNYCKNALVARSSDGTKHLHDHLKTCQVKKEIEATEFPPAKKAAGEKGKNAVETHFDPNVTRRKMARAIVMHEYPLSIVEHQGLRDVMSSLNQLWKPVSRNTIKKEILDMYECERAKYISVLEQTQGRIAITTDMWTAENQTKAYMAITAHFIDDAWALRSILLR</sequence>
<organism evidence="8">
    <name type="scientific">Citrus limon</name>
    <name type="common">Lemon</name>
    <name type="synonym">Citrus medica var. limon</name>
    <dbReference type="NCBI Taxonomy" id="2708"/>
    <lineage>
        <taxon>Eukaryota</taxon>
        <taxon>Viridiplantae</taxon>
        <taxon>Streptophyta</taxon>
        <taxon>Embryophyta</taxon>
        <taxon>Tracheophyta</taxon>
        <taxon>Spermatophyta</taxon>
        <taxon>Magnoliopsida</taxon>
        <taxon>eudicotyledons</taxon>
        <taxon>Gunneridae</taxon>
        <taxon>Pentapetalae</taxon>
        <taxon>rosids</taxon>
        <taxon>malvids</taxon>
        <taxon>Sapindales</taxon>
        <taxon>Rutaceae</taxon>
        <taxon>Aurantioideae</taxon>
        <taxon>Citrus</taxon>
    </lineage>
</organism>
<reference evidence="8" key="1">
    <citation type="submission" date="2016-12" db="EMBL/GenBank/DDBJ databases">
        <title>Transcriptomic, proteomic, and metabolomic analysis of Citrus limon response to graft inoculation by Candidatus Liberibacter asiaticus.</title>
        <authorList>
            <person name="Ramsey J."/>
            <person name="Chin E."/>
            <person name="Chavez J."/>
            <person name="Saha S."/>
            <person name="Mischuk D."/>
            <person name="Mahoney J."/>
            <person name="Mohr J."/>
            <person name="Robison F."/>
            <person name="Godfrey K."/>
            <person name="Levesque C."/>
            <person name="Foster L."/>
            <person name="Xu Y."/>
            <person name="Strickler S."/>
            <person name="Fernandez-Pozo N."/>
            <person name="Polek M.L."/>
            <person name="Giovannoni J."/>
            <person name="Mueller L.A."/>
            <person name="Slupsky C."/>
            <person name="Bruce J."/>
            <person name="Cilia M."/>
        </authorList>
    </citation>
    <scope>NUCLEOTIDE SEQUENCE</scope>
</reference>
<keyword evidence="3" id="KW-0862">Zinc</keyword>
<evidence type="ECO:0000256" key="2">
    <source>
        <dbReference type="ARBA" id="ARBA00022771"/>
    </source>
</evidence>
<dbReference type="InterPro" id="IPR012337">
    <property type="entry name" value="RNaseH-like_sf"/>
</dbReference>
<protein>
    <submittedName>
        <fullName evidence="8">BED zinc finger</fullName>
    </submittedName>
</protein>
<evidence type="ECO:0000256" key="6">
    <source>
        <dbReference type="SAM" id="MobiDB-lite"/>
    </source>
</evidence>
<accession>A0A1S8AC73</accession>
<feature type="compositionally biased region" description="Polar residues" evidence="6">
    <location>
        <begin position="16"/>
        <end position="25"/>
    </location>
</feature>
<dbReference type="SUPFAM" id="SSF57667">
    <property type="entry name" value="beta-beta-alpha zinc fingers"/>
    <property type="match status" value="1"/>
</dbReference>
<dbReference type="PANTHER" id="PTHR46481">
    <property type="entry name" value="ZINC FINGER BED DOMAIN-CONTAINING PROTEIN 4"/>
    <property type="match status" value="1"/>
</dbReference>
<dbReference type="PANTHER" id="PTHR46481:SF11">
    <property type="entry name" value="ZINC FINGER BED DOMAIN-CONTAINING PROTEIN RICESLEEPER 2-LIKE"/>
    <property type="match status" value="1"/>
</dbReference>
<dbReference type="SMART" id="SM00614">
    <property type="entry name" value="ZnF_BED"/>
    <property type="match status" value="1"/>
</dbReference>
<dbReference type="InterPro" id="IPR003656">
    <property type="entry name" value="Znf_BED"/>
</dbReference>
<keyword evidence="2" id="KW-0863">Zinc-finger</keyword>
<evidence type="ECO:0000256" key="3">
    <source>
        <dbReference type="ARBA" id="ARBA00022833"/>
    </source>
</evidence>